<organism evidence="3 4">
    <name type="scientific">Paraglomus occultum</name>
    <dbReference type="NCBI Taxonomy" id="144539"/>
    <lineage>
        <taxon>Eukaryota</taxon>
        <taxon>Fungi</taxon>
        <taxon>Fungi incertae sedis</taxon>
        <taxon>Mucoromycota</taxon>
        <taxon>Glomeromycotina</taxon>
        <taxon>Glomeromycetes</taxon>
        <taxon>Paraglomerales</taxon>
        <taxon>Paraglomeraceae</taxon>
        <taxon>Paraglomus</taxon>
    </lineage>
</organism>
<feature type="compositionally biased region" description="Polar residues" evidence="1">
    <location>
        <begin position="449"/>
        <end position="471"/>
    </location>
</feature>
<protein>
    <submittedName>
        <fullName evidence="3">2028_t:CDS:1</fullName>
    </submittedName>
</protein>
<evidence type="ECO:0000256" key="1">
    <source>
        <dbReference type="SAM" id="MobiDB-lite"/>
    </source>
</evidence>
<feature type="domain" description="BTB" evidence="2">
    <location>
        <begin position="128"/>
        <end position="228"/>
    </location>
</feature>
<proteinExistence type="predicted"/>
<dbReference type="SMART" id="SM00225">
    <property type="entry name" value="BTB"/>
    <property type="match status" value="1"/>
</dbReference>
<evidence type="ECO:0000313" key="4">
    <source>
        <dbReference type="Proteomes" id="UP000789572"/>
    </source>
</evidence>
<evidence type="ECO:0000259" key="2">
    <source>
        <dbReference type="PROSITE" id="PS50097"/>
    </source>
</evidence>
<sequence length="573" mass="65013">NSQDSPAYCSLFLCAVPNDEEEKSELAWTKRHRFIASLWLKDAAAQPGWRNIIDPVELNMENYSKEKPVWGFSRFVRKSQVPKEISIGISLQGLTMSTDRITVPVSRSVLPTNLIEAWEDDINNMDISDIKFVVKGRPLYARSSILRRRSEYFDTLLREDNGVSGTRTTGRSNHRRTSFASHDADVESLASVGSTGTYSRVITIDDIQPETFLEMLRFLYTNQVSFSHNEGSGRTVLDLIVVADKYCLYDLKQAAIDELTRNIKTSRIIDTLASIVHKVAGFKQDMVDIVLRNYSQRKAVSVLKQISKLLAVKKQQQSLQLIGQKGFGKYMDHCRAQMAECDDTELMRFWAERTVDAQIVYSLVDFDDELWKKVAGLSLQEAQSVIDDVRKGSGRLDNSFTAQEHRKDRLASADSGGTNEWVIPSSPVDFQYDSPPRVRSQDGQYLRNDPTSAHRSTSCAPSGSRPPNQQTVRSRSASVSRSRSGQDRNKSYEQIVSRGRNRMVRGSINGRNCIDSREVAEYHEDENDEGIENAEGIYRMESTDAYENECHYRNDGRSQPVAGNYSIERFLRE</sequence>
<dbReference type="PANTHER" id="PTHR24413">
    <property type="entry name" value="SPECKLE-TYPE POZ PROTEIN"/>
    <property type="match status" value="1"/>
</dbReference>
<dbReference type="Pfam" id="PF00651">
    <property type="entry name" value="BTB"/>
    <property type="match status" value="1"/>
</dbReference>
<accession>A0A9N9DXF6</accession>
<dbReference type="AlphaFoldDB" id="A0A9N9DXF6"/>
<dbReference type="Proteomes" id="UP000789572">
    <property type="component" value="Unassembled WGS sequence"/>
</dbReference>
<dbReference type="OrthoDB" id="6359816at2759"/>
<feature type="compositionally biased region" description="Low complexity" evidence="1">
    <location>
        <begin position="472"/>
        <end position="483"/>
    </location>
</feature>
<gene>
    <name evidence="3" type="ORF">POCULU_LOCUS9939</name>
</gene>
<comment type="caution">
    <text evidence="3">The sequence shown here is derived from an EMBL/GenBank/DDBJ whole genome shotgun (WGS) entry which is preliminary data.</text>
</comment>
<dbReference type="EMBL" id="CAJVPJ010004316">
    <property type="protein sequence ID" value="CAG8650812.1"/>
    <property type="molecule type" value="Genomic_DNA"/>
</dbReference>
<reference evidence="3" key="1">
    <citation type="submission" date="2021-06" db="EMBL/GenBank/DDBJ databases">
        <authorList>
            <person name="Kallberg Y."/>
            <person name="Tangrot J."/>
            <person name="Rosling A."/>
        </authorList>
    </citation>
    <scope>NUCLEOTIDE SEQUENCE</scope>
    <source>
        <strain evidence="3">IA702</strain>
    </source>
</reference>
<dbReference type="PROSITE" id="PS50097">
    <property type="entry name" value="BTB"/>
    <property type="match status" value="1"/>
</dbReference>
<keyword evidence="4" id="KW-1185">Reference proteome</keyword>
<feature type="non-terminal residue" evidence="3">
    <location>
        <position position="573"/>
    </location>
</feature>
<evidence type="ECO:0000313" key="3">
    <source>
        <dbReference type="EMBL" id="CAG8650812.1"/>
    </source>
</evidence>
<feature type="region of interest" description="Disordered" evidence="1">
    <location>
        <begin position="393"/>
        <end position="492"/>
    </location>
</feature>
<dbReference type="InterPro" id="IPR011333">
    <property type="entry name" value="SKP1/BTB/POZ_sf"/>
</dbReference>
<dbReference type="Gene3D" id="3.30.710.10">
    <property type="entry name" value="Potassium Channel Kv1.1, Chain A"/>
    <property type="match status" value="1"/>
</dbReference>
<dbReference type="InterPro" id="IPR000210">
    <property type="entry name" value="BTB/POZ_dom"/>
</dbReference>
<name>A0A9N9DXF6_9GLOM</name>
<dbReference type="SUPFAM" id="SSF54695">
    <property type="entry name" value="POZ domain"/>
    <property type="match status" value="1"/>
</dbReference>